<gene>
    <name evidence="2" type="primary">ORF12021</name>
</gene>
<name>A0A0B6Y4C9_9EUPU</name>
<reference evidence="2" key="1">
    <citation type="submission" date="2014-12" db="EMBL/GenBank/DDBJ databases">
        <title>Insight into the proteome of Arion vulgaris.</title>
        <authorList>
            <person name="Aradska J."/>
            <person name="Bulat T."/>
            <person name="Smidak R."/>
            <person name="Sarate P."/>
            <person name="Gangsoo J."/>
            <person name="Sialana F."/>
            <person name="Bilban M."/>
            <person name="Lubec G."/>
        </authorList>
    </citation>
    <scope>NUCLEOTIDE SEQUENCE</scope>
    <source>
        <tissue evidence="2">Skin</tissue>
    </source>
</reference>
<dbReference type="EMBL" id="HACG01004063">
    <property type="protein sequence ID" value="CEK50928.1"/>
    <property type="molecule type" value="Transcribed_RNA"/>
</dbReference>
<feature type="compositionally biased region" description="Low complexity" evidence="1">
    <location>
        <begin position="21"/>
        <end position="31"/>
    </location>
</feature>
<proteinExistence type="predicted"/>
<feature type="non-terminal residue" evidence="2">
    <location>
        <position position="87"/>
    </location>
</feature>
<accession>A0A0B6Y4C9</accession>
<dbReference type="AlphaFoldDB" id="A0A0B6Y4C9"/>
<evidence type="ECO:0000313" key="2">
    <source>
        <dbReference type="EMBL" id="CEK50928.1"/>
    </source>
</evidence>
<feature type="region of interest" description="Disordered" evidence="1">
    <location>
        <begin position="68"/>
        <end position="87"/>
    </location>
</feature>
<sequence>SVPRSYSDISCRLEGQHSRDSSSVSNHSRLSRASVGTDLENFFNQMGLERGVLEPIARLKELQTSEVFDSMSSLDSHDAASICSTYS</sequence>
<feature type="non-terminal residue" evidence="2">
    <location>
        <position position="1"/>
    </location>
</feature>
<organism evidence="2">
    <name type="scientific">Arion vulgaris</name>
    <dbReference type="NCBI Taxonomy" id="1028688"/>
    <lineage>
        <taxon>Eukaryota</taxon>
        <taxon>Metazoa</taxon>
        <taxon>Spiralia</taxon>
        <taxon>Lophotrochozoa</taxon>
        <taxon>Mollusca</taxon>
        <taxon>Gastropoda</taxon>
        <taxon>Heterobranchia</taxon>
        <taxon>Euthyneura</taxon>
        <taxon>Panpulmonata</taxon>
        <taxon>Eupulmonata</taxon>
        <taxon>Stylommatophora</taxon>
        <taxon>Helicina</taxon>
        <taxon>Arionoidea</taxon>
        <taxon>Arionidae</taxon>
        <taxon>Arion</taxon>
    </lineage>
</organism>
<evidence type="ECO:0000256" key="1">
    <source>
        <dbReference type="SAM" id="MobiDB-lite"/>
    </source>
</evidence>
<feature type="region of interest" description="Disordered" evidence="1">
    <location>
        <begin position="1"/>
        <end position="31"/>
    </location>
</feature>
<protein>
    <submittedName>
        <fullName evidence="2">Uncharacterized protein</fullName>
    </submittedName>
</protein>